<feature type="binding site" description="axial binding residue" evidence="18 19">
    <location>
        <position position="55"/>
    </location>
    <ligand>
        <name>heme</name>
        <dbReference type="ChEBI" id="CHEBI:30413"/>
    </ligand>
    <ligandPart>
        <name>Fe</name>
        <dbReference type="ChEBI" id="CHEBI:18248"/>
    </ligandPart>
</feature>
<dbReference type="GO" id="GO:0015979">
    <property type="term" value="P:photosynthesis"/>
    <property type="evidence" value="ECO:0007669"/>
    <property type="project" value="UniProtKB-UniRule"/>
</dbReference>
<dbReference type="PANTHER" id="PTHR33288">
    <property type="match status" value="1"/>
</dbReference>
<protein>
    <recommendedName>
        <fullName evidence="4 18">Cytochrome f</fullName>
    </recommendedName>
</protein>
<dbReference type="InterPro" id="IPR011054">
    <property type="entry name" value="Rudment_hybrid_motif"/>
</dbReference>
<feature type="transmembrane region" description="Helical" evidence="18">
    <location>
        <begin position="280"/>
        <end position="299"/>
    </location>
</feature>
<keyword evidence="11 18" id="KW-0249">Electron transport</keyword>
<evidence type="ECO:0000256" key="8">
    <source>
        <dbReference type="ARBA" id="ARBA00022692"/>
    </source>
</evidence>
<keyword evidence="14 18" id="KW-0793">Thylakoid</keyword>
<evidence type="ECO:0000256" key="14">
    <source>
        <dbReference type="ARBA" id="ARBA00023078"/>
    </source>
</evidence>
<dbReference type="SUPFAM" id="SSF49441">
    <property type="entry name" value="Cytochrome f, large domain"/>
    <property type="match status" value="1"/>
</dbReference>
<feature type="binding site" description="covalent" evidence="18 19">
    <location>
        <position position="54"/>
    </location>
    <ligand>
        <name>heme</name>
        <dbReference type="ChEBI" id="CHEBI:30413"/>
    </ligand>
</feature>
<evidence type="ECO:0000256" key="13">
    <source>
        <dbReference type="ARBA" id="ARBA00023004"/>
    </source>
</evidence>
<organism evidence="21">
    <name type="scientific">Leptocylindrus danicus</name>
    <dbReference type="NCBI Taxonomy" id="163516"/>
    <lineage>
        <taxon>Eukaryota</taxon>
        <taxon>Sar</taxon>
        <taxon>Stramenopiles</taxon>
        <taxon>Ochrophyta</taxon>
        <taxon>Bacillariophyta</taxon>
        <taxon>Coscinodiscophyceae</taxon>
        <taxon>Chaetocerotophycidae</taxon>
        <taxon>Leptocylindrales</taxon>
        <taxon>Leptocylindraceae</taxon>
        <taxon>Leptocylindrus</taxon>
    </lineage>
</organism>
<comment type="subcellular location">
    <subcellularLocation>
        <location evidence="2">Membrane</location>
        <topology evidence="2">Single-pass membrane protein</topology>
    </subcellularLocation>
    <subcellularLocation>
        <location evidence="18">Plastid</location>
        <location evidence="18">Chloroplast thylakoid membrane</location>
        <topology evidence="18">Single-pass membrane protein</topology>
    </subcellularLocation>
    <subcellularLocation>
        <location evidence="17">Thylakoid</location>
    </subcellularLocation>
</comment>
<keyword evidence="21" id="KW-0150">Chloroplast</keyword>
<keyword evidence="7 18" id="KW-0349">Heme</keyword>
<keyword evidence="10 18" id="KW-0732">Signal</keyword>
<dbReference type="Pfam" id="PF16639">
    <property type="entry name" value="Apocytochr_F_N"/>
    <property type="match status" value="1"/>
</dbReference>
<dbReference type="EMBL" id="KC509524">
    <property type="protein sequence ID" value="AGH28849.1"/>
    <property type="molecule type" value="Genomic_DNA"/>
</dbReference>
<dbReference type="InterPro" id="IPR036826">
    <property type="entry name" value="Cyt_f_lg_dom_sf"/>
</dbReference>
<dbReference type="GO" id="GO:0005506">
    <property type="term" value="F:iron ion binding"/>
    <property type="evidence" value="ECO:0007669"/>
    <property type="project" value="InterPro"/>
</dbReference>
<dbReference type="GeneID" id="19740369"/>
<evidence type="ECO:0000256" key="4">
    <source>
        <dbReference type="ARBA" id="ARBA00013528"/>
    </source>
</evidence>
<evidence type="ECO:0000256" key="5">
    <source>
        <dbReference type="ARBA" id="ARBA00022448"/>
    </source>
</evidence>
<proteinExistence type="inferred from homology"/>
<dbReference type="InterPro" id="IPR024058">
    <property type="entry name" value="Cyt-f_TM"/>
</dbReference>
<dbReference type="FunFam" id="1.20.5.700:FF:000001">
    <property type="entry name" value="Cytochrome f"/>
    <property type="match status" value="1"/>
</dbReference>
<feature type="signal peptide" evidence="18">
    <location>
        <begin position="1"/>
        <end position="30"/>
    </location>
</feature>
<feature type="binding site" description="covalent" evidence="18 19">
    <location>
        <position position="51"/>
    </location>
    <ligand>
        <name>heme</name>
        <dbReference type="ChEBI" id="CHEBI:30413"/>
    </ligand>
</feature>
<feature type="chain" id="PRO_5008979432" description="Cytochrome f" evidence="18">
    <location>
        <begin position="31"/>
        <end position="314"/>
    </location>
</feature>
<accession>A0A023HBA3</accession>
<dbReference type="PRINTS" id="PR00610">
    <property type="entry name" value="CYTOCHROMEF"/>
</dbReference>
<dbReference type="AlphaFoldDB" id="A0A023HBA3"/>
<dbReference type="Gene3D" id="2.60.40.830">
    <property type="entry name" value="Cytochrome f large domain"/>
    <property type="match status" value="1"/>
</dbReference>
<name>A0A023HBA3_9STRA</name>
<dbReference type="GO" id="GO:0020037">
    <property type="term" value="F:heme binding"/>
    <property type="evidence" value="ECO:0007669"/>
    <property type="project" value="InterPro"/>
</dbReference>
<keyword evidence="8 18" id="KW-0812">Transmembrane</keyword>
<evidence type="ECO:0000256" key="19">
    <source>
        <dbReference type="PIRSR" id="PIRSR602325-50"/>
    </source>
</evidence>
<dbReference type="InterPro" id="IPR024094">
    <property type="entry name" value="Cyt_f_lg_dom"/>
</dbReference>
<evidence type="ECO:0000256" key="6">
    <source>
        <dbReference type="ARBA" id="ARBA00022531"/>
    </source>
</evidence>
<comment type="similarity">
    <text evidence="3 18">Belongs to the cytochrome f family.</text>
</comment>
<evidence type="ECO:0000256" key="16">
    <source>
        <dbReference type="ARBA" id="ARBA00025834"/>
    </source>
</evidence>
<feature type="binding site" description="axial binding residue" evidence="18 19">
    <location>
        <position position="31"/>
    </location>
    <ligand>
        <name>heme</name>
        <dbReference type="ChEBI" id="CHEBI:30413"/>
    </ligand>
    <ligandPart>
        <name>Fe</name>
        <dbReference type="ChEBI" id="CHEBI:18248"/>
    </ligandPart>
</feature>
<dbReference type="Gene3D" id="2.40.50.100">
    <property type="match status" value="1"/>
</dbReference>
<keyword evidence="9 18" id="KW-0479">Metal-binding</keyword>
<dbReference type="SUPFAM" id="SSF51246">
    <property type="entry name" value="Rudiment single hybrid motif"/>
    <property type="match status" value="1"/>
</dbReference>
<dbReference type="InterPro" id="IPR002325">
    <property type="entry name" value="Cyt_f"/>
</dbReference>
<evidence type="ECO:0000256" key="17">
    <source>
        <dbReference type="ARBA" id="ARBA00060385"/>
    </source>
</evidence>
<evidence type="ECO:0000256" key="9">
    <source>
        <dbReference type="ARBA" id="ARBA00022723"/>
    </source>
</evidence>
<dbReference type="PANTHER" id="PTHR33288:SF10">
    <property type="entry name" value="CYTOCHROME F"/>
    <property type="match status" value="1"/>
</dbReference>
<evidence type="ECO:0000259" key="20">
    <source>
        <dbReference type="Pfam" id="PF16639"/>
    </source>
</evidence>
<evidence type="ECO:0000256" key="1">
    <source>
        <dbReference type="ARBA" id="ARBA00003068"/>
    </source>
</evidence>
<keyword evidence="13 18" id="KW-0408">Iron</keyword>
<evidence type="ECO:0000313" key="21">
    <source>
        <dbReference type="EMBL" id="AGH28849.1"/>
    </source>
</evidence>
<dbReference type="PROSITE" id="PS51010">
    <property type="entry name" value="CYTF"/>
    <property type="match status" value="1"/>
</dbReference>
<evidence type="ECO:0000256" key="18">
    <source>
        <dbReference type="HAMAP-Rule" id="MF_00610"/>
    </source>
</evidence>
<dbReference type="Gene3D" id="1.20.5.700">
    <property type="entry name" value="Single helix bin"/>
    <property type="match status" value="1"/>
</dbReference>
<evidence type="ECO:0000256" key="7">
    <source>
        <dbReference type="ARBA" id="ARBA00022617"/>
    </source>
</evidence>
<evidence type="ECO:0000256" key="10">
    <source>
        <dbReference type="ARBA" id="ARBA00022729"/>
    </source>
</evidence>
<geneLocation type="chloroplast" evidence="21"/>
<keyword evidence="21" id="KW-0934">Plastid</keyword>
<evidence type="ECO:0000256" key="2">
    <source>
        <dbReference type="ARBA" id="ARBA00004167"/>
    </source>
</evidence>
<keyword evidence="15 18" id="KW-0472">Membrane</keyword>
<dbReference type="SUPFAM" id="SSF103431">
    <property type="entry name" value="Cytochrome f subunit of the cytochrome b6f complex, transmembrane anchor"/>
    <property type="match status" value="1"/>
</dbReference>
<evidence type="ECO:0000256" key="3">
    <source>
        <dbReference type="ARBA" id="ARBA00008923"/>
    </source>
</evidence>
<evidence type="ECO:0000256" key="11">
    <source>
        <dbReference type="ARBA" id="ARBA00022982"/>
    </source>
</evidence>
<feature type="domain" description="Cytochrome f large" evidence="20">
    <location>
        <begin position="31"/>
        <end position="185"/>
    </location>
</feature>
<evidence type="ECO:0000256" key="15">
    <source>
        <dbReference type="ARBA" id="ARBA00023136"/>
    </source>
</evidence>
<comment type="function">
    <text evidence="1 18">Component of the cytochrome b6-f complex, which mediates electron transfer between photosystem II (PSII) and photosystem I (PSI), cyclic electron flow around PSI, and state transitions.</text>
</comment>
<gene>
    <name evidence="18 21" type="primary">petA</name>
</gene>
<comment type="subunit">
    <text evidence="16 18">The 4 large subunits of the cytochrome b6-f complex are cytochrome b6, subunit IV (17 kDa polypeptide, PetD), cytochrome f and the Rieske protein, while the 4 small subunits are PetG, PetL, PetM and PetN. The complex functions as a dimer.</text>
</comment>
<comment type="cofactor">
    <cofactor evidence="18 19">
        <name>heme</name>
        <dbReference type="ChEBI" id="CHEBI:30413"/>
    </cofactor>
    <text evidence="18 19">Binds 1 heme group covalently.</text>
</comment>
<keyword evidence="12 18" id="KW-1133">Transmembrane helix</keyword>
<keyword evidence="5 18" id="KW-0813">Transport</keyword>
<keyword evidence="6 18" id="KW-0602">Photosynthesis</keyword>
<dbReference type="RefSeq" id="YP_009029318.1">
    <property type="nucleotide sequence ID" value="NC_024084.1"/>
</dbReference>
<evidence type="ECO:0000256" key="12">
    <source>
        <dbReference type="ARBA" id="ARBA00022989"/>
    </source>
</evidence>
<dbReference type="GO" id="GO:0009055">
    <property type="term" value="F:electron transfer activity"/>
    <property type="evidence" value="ECO:0007669"/>
    <property type="project" value="UniProtKB-UniRule"/>
</dbReference>
<sequence precursor="true">MATNKFFKSILLNLTIAISLFGFCIQNSEAYPVFAQQGYANPRAANGKLACANCHLNQKAIEIEAPQAVLPNSVFEIEVKVPYDVSRQQLSAVGKKADLNVGGIVILPKGFKLATGSQVSKEIKAKNKGVFISPYSTDFDNILVVGPIAGKTHQELIFPVVAPDPEKNSDVKYLTYPLYAGGNRGRGQVYPTGEKSNINAFGAVQAGQISDITVTEKGESQISINDSTGKTTTQTIPTGLQLTVKAGDVVKVDQPLNIDPNVGGFGQEETEIVLQNPLRIIGYLAFCFCVLLTQVFLIIKKKQFEKVQAAELNF</sequence>
<dbReference type="HAMAP" id="MF_00610">
    <property type="entry name" value="Cytb6_f_cytF"/>
    <property type="match status" value="1"/>
</dbReference>
<dbReference type="GO" id="GO:0009535">
    <property type="term" value="C:chloroplast thylakoid membrane"/>
    <property type="evidence" value="ECO:0007669"/>
    <property type="project" value="UniProtKB-SubCell"/>
</dbReference>
<reference evidence="21" key="1">
    <citation type="journal article" date="2014" name="Genome Biol. Evol.">
        <title>Serial gene losses and foreign DNA underlie size and sequence variation in the plastid genomes of diatoms.</title>
        <authorList>
            <person name="Ruck E.C."/>
            <person name="Nakov T."/>
            <person name="Jansen R.K."/>
            <person name="Theriot E.C."/>
            <person name="Alverson A.J."/>
        </authorList>
    </citation>
    <scope>NUCLEOTIDE SEQUENCE</scope>
    <source>
        <strain evidence="21">Ccmp1856</strain>
    </source>
</reference>
<dbReference type="Pfam" id="PF01333">
    <property type="entry name" value="Apocytochr_F_C"/>
    <property type="match status" value="1"/>
</dbReference>